<evidence type="ECO:0000256" key="16">
    <source>
        <dbReference type="ARBA" id="ARBA00033238"/>
    </source>
</evidence>
<evidence type="ECO:0000256" key="3">
    <source>
        <dbReference type="ARBA" id="ARBA00004922"/>
    </source>
</evidence>
<accession>A0AAE0G957</accession>
<dbReference type="GO" id="GO:0016757">
    <property type="term" value="F:glycosyltransferase activity"/>
    <property type="evidence" value="ECO:0007669"/>
    <property type="project" value="UniProtKB-KW"/>
</dbReference>
<comment type="function">
    <text evidence="17">UDP-N-acetylglucosamine--dolichyl-phosphate N-acetylglucosaminephosphotransferase that operates in the biosynthetic pathway of dolichol-linked oligosaccharides, the glycan precursors employed in protein asparagine (N)-glycosylation. The assembly of dolichol-linked oligosaccharides begins on the cytosolic side of the endoplasmic reticulum membrane and finishes in its lumen. The sequential addition of sugars to dolichol pyrophosphate produces dolichol-linked oligosaccharides containing fourteen sugars, including two GlcNAcs, nine mannoses and three glucoses. Once assembled, the oligosaccharide is transferred from the lipid to nascent proteins by oligosaccharyltransferases. Catalyzes the initial step of dolichol-linked oligosaccharide biosynthesis, transfering GlcNAc-1-P from cytosolic UDP-GlcNAc onto the carrier lipid dolichyl phosphate (P-dolichol), yielding GlcNAc-P-P-dolichol embedded in the cytoplasmic leaflet of the endoplasmic reticulum membrane.</text>
</comment>
<dbReference type="GO" id="GO:0006488">
    <property type="term" value="P:dolichol-linked oligosaccharide biosynthetic process"/>
    <property type="evidence" value="ECO:0007669"/>
    <property type="project" value="InterPro"/>
</dbReference>
<dbReference type="InterPro" id="IPR033895">
    <property type="entry name" value="GPT"/>
</dbReference>
<evidence type="ECO:0000256" key="19">
    <source>
        <dbReference type="SAM" id="Phobius"/>
    </source>
</evidence>
<dbReference type="GO" id="GO:0005789">
    <property type="term" value="C:endoplasmic reticulum membrane"/>
    <property type="evidence" value="ECO:0007669"/>
    <property type="project" value="UniProtKB-SubCell"/>
</dbReference>
<proteinExistence type="inferred from homology"/>
<feature type="transmembrane region" description="Helical" evidence="19">
    <location>
        <begin position="183"/>
        <end position="207"/>
    </location>
</feature>
<dbReference type="InterPro" id="IPR000715">
    <property type="entry name" value="Glycosyl_transferase_4"/>
</dbReference>
<dbReference type="AlphaFoldDB" id="A0AAE0G957"/>
<evidence type="ECO:0000256" key="9">
    <source>
        <dbReference type="ARBA" id="ARBA00022692"/>
    </source>
</evidence>
<keyword evidence="8" id="KW-0808">Transferase</keyword>
<dbReference type="GO" id="GO:0003975">
    <property type="term" value="F:UDP-N-acetylglucosamine-dolichyl-phosphate N-acetylglucosaminephosphotransferase activity"/>
    <property type="evidence" value="ECO:0007669"/>
    <property type="project" value="UniProtKB-EC"/>
</dbReference>
<comment type="catalytic activity">
    <reaction evidence="18">
        <text>a di-trans,poly-cis-dolichyl phosphate + UDP-N-acetyl-alpha-D-glucosamine = an N-acetyl-alpha-D-glucosaminyl-diphospho-di-trans,poly-cis-dolichol + UMP</text>
        <dbReference type="Rhea" id="RHEA:13289"/>
        <dbReference type="Rhea" id="RHEA-COMP:19498"/>
        <dbReference type="Rhea" id="RHEA-COMP:19507"/>
        <dbReference type="ChEBI" id="CHEBI:57683"/>
        <dbReference type="ChEBI" id="CHEBI:57705"/>
        <dbReference type="ChEBI" id="CHEBI:57865"/>
        <dbReference type="ChEBI" id="CHEBI:58427"/>
        <dbReference type="EC" id="2.7.8.15"/>
    </reaction>
    <physiologicalReaction direction="left-to-right" evidence="18">
        <dbReference type="Rhea" id="RHEA:13290"/>
    </physiologicalReaction>
</comment>
<comment type="cofactor">
    <cofactor evidence="1">
        <name>Mg(2+)</name>
        <dbReference type="ChEBI" id="CHEBI:18420"/>
    </cofactor>
</comment>
<evidence type="ECO:0000256" key="1">
    <source>
        <dbReference type="ARBA" id="ARBA00001946"/>
    </source>
</evidence>
<sequence>WHLEYNAALSSINFMLFLGFVDDVLDIPWRYKLTLPVVASLPLLVSYSGGTAVVIPNFLRASVHLEYAWAAPIKTLLPFLSIHKGILELGALYYGYMLALTVFCSNSINILAGVNGLEAGQTFVIACSVLALNLTMLDTADIPLRDAHLFSVFMMIPLIATTFALLRYNWYPSQCFVGDTFTYFAGMTLAVAGILGHFSETLLLFFIPQVFNFLYSVPQLFKIVHCPRHRLPKLDPDTGLLHPTFNMNLVNLTLRVTGPMKEEHLTVCLLVFQMLCCGAGLAIRHVLPELYTIQ</sequence>
<evidence type="ECO:0000256" key="4">
    <source>
        <dbReference type="ARBA" id="ARBA00009317"/>
    </source>
</evidence>
<evidence type="ECO:0000256" key="14">
    <source>
        <dbReference type="ARBA" id="ARBA00023136"/>
    </source>
</evidence>
<feature type="transmembrane region" description="Helical" evidence="19">
    <location>
        <begin position="37"/>
        <end position="55"/>
    </location>
</feature>
<evidence type="ECO:0000256" key="18">
    <source>
        <dbReference type="ARBA" id="ARBA00045078"/>
    </source>
</evidence>
<keyword evidence="13 19" id="KW-1133">Transmembrane helix</keyword>
<keyword evidence="7" id="KW-0328">Glycosyltransferase</keyword>
<evidence type="ECO:0000313" key="20">
    <source>
        <dbReference type="EMBL" id="KAK3273645.1"/>
    </source>
</evidence>
<feature type="transmembrane region" description="Helical" evidence="19">
    <location>
        <begin position="265"/>
        <end position="287"/>
    </location>
</feature>
<dbReference type="EMBL" id="LGRX02008342">
    <property type="protein sequence ID" value="KAK3273645.1"/>
    <property type="molecule type" value="Genomic_DNA"/>
</dbReference>
<dbReference type="PANTHER" id="PTHR10571">
    <property type="entry name" value="UDP-N-ACETYLGLUCOSAMINE--DOLICHYL-PHOSPHATE N-ACETYLGLUCOSAMINEPHOSPHOTRANSFERASE"/>
    <property type="match status" value="1"/>
</dbReference>
<evidence type="ECO:0000256" key="7">
    <source>
        <dbReference type="ARBA" id="ARBA00022676"/>
    </source>
</evidence>
<evidence type="ECO:0000256" key="15">
    <source>
        <dbReference type="ARBA" id="ARBA00029567"/>
    </source>
</evidence>
<organism evidence="20 21">
    <name type="scientific">Cymbomonas tetramitiformis</name>
    <dbReference type="NCBI Taxonomy" id="36881"/>
    <lineage>
        <taxon>Eukaryota</taxon>
        <taxon>Viridiplantae</taxon>
        <taxon>Chlorophyta</taxon>
        <taxon>Pyramimonadophyceae</taxon>
        <taxon>Pyramimonadales</taxon>
        <taxon>Pyramimonadaceae</taxon>
        <taxon>Cymbomonas</taxon>
    </lineage>
</organism>
<reference evidence="20 21" key="1">
    <citation type="journal article" date="2015" name="Genome Biol. Evol.">
        <title>Comparative Genomics of a Bacterivorous Green Alga Reveals Evolutionary Causalities and Consequences of Phago-Mixotrophic Mode of Nutrition.</title>
        <authorList>
            <person name="Burns J.A."/>
            <person name="Paasch A."/>
            <person name="Narechania A."/>
            <person name="Kim E."/>
        </authorList>
    </citation>
    <scope>NUCLEOTIDE SEQUENCE [LARGE SCALE GENOMIC DNA]</scope>
    <source>
        <strain evidence="20 21">PLY_AMNH</strain>
    </source>
</reference>
<evidence type="ECO:0000256" key="11">
    <source>
        <dbReference type="ARBA" id="ARBA00022824"/>
    </source>
</evidence>
<evidence type="ECO:0000313" key="21">
    <source>
        <dbReference type="Proteomes" id="UP001190700"/>
    </source>
</evidence>
<evidence type="ECO:0000256" key="12">
    <source>
        <dbReference type="ARBA" id="ARBA00022842"/>
    </source>
</evidence>
<keyword evidence="21" id="KW-1185">Reference proteome</keyword>
<keyword evidence="14 19" id="KW-0472">Membrane</keyword>
<dbReference type="PANTHER" id="PTHR10571:SF0">
    <property type="entry name" value="UDP-N-ACETYLGLUCOSAMINE--DOLICHYL-PHOSPHATE N-ACETYLGLUCOSAMINEPHOSPHOTRANSFERASE"/>
    <property type="match status" value="1"/>
</dbReference>
<keyword evidence="11" id="KW-0256">Endoplasmic reticulum</keyword>
<feature type="transmembrane region" description="Helical" evidence="19">
    <location>
        <begin position="149"/>
        <end position="171"/>
    </location>
</feature>
<evidence type="ECO:0000256" key="2">
    <source>
        <dbReference type="ARBA" id="ARBA00004477"/>
    </source>
</evidence>
<evidence type="ECO:0000256" key="5">
    <source>
        <dbReference type="ARBA" id="ARBA00013225"/>
    </source>
</evidence>
<comment type="pathway">
    <text evidence="3">Protein modification; protein glycosylation.</text>
</comment>
<keyword evidence="9 19" id="KW-0812">Transmembrane</keyword>
<comment type="similarity">
    <text evidence="4">Belongs to the glycosyltransferase 4 family.</text>
</comment>
<evidence type="ECO:0000256" key="8">
    <source>
        <dbReference type="ARBA" id="ARBA00022679"/>
    </source>
</evidence>
<feature type="transmembrane region" description="Helical" evidence="19">
    <location>
        <begin position="119"/>
        <end position="137"/>
    </location>
</feature>
<dbReference type="CDD" id="cd06855">
    <property type="entry name" value="GT_GPT_euk"/>
    <property type="match status" value="1"/>
</dbReference>
<evidence type="ECO:0000256" key="10">
    <source>
        <dbReference type="ARBA" id="ARBA00022723"/>
    </source>
</evidence>
<feature type="non-terminal residue" evidence="20">
    <location>
        <position position="1"/>
    </location>
</feature>
<gene>
    <name evidence="20" type="ORF">CYMTET_18123</name>
</gene>
<name>A0AAE0G957_9CHLO</name>
<dbReference type="GO" id="GO:0046872">
    <property type="term" value="F:metal ion binding"/>
    <property type="evidence" value="ECO:0007669"/>
    <property type="project" value="UniProtKB-KW"/>
</dbReference>
<comment type="subcellular location">
    <subcellularLocation>
        <location evidence="2">Endoplasmic reticulum membrane</location>
        <topology evidence="2">Multi-pass membrane protein</topology>
    </subcellularLocation>
</comment>
<comment type="caution">
    <text evidence="20">The sequence shown here is derived from an EMBL/GenBank/DDBJ whole genome shotgun (WGS) entry which is preliminary data.</text>
</comment>
<dbReference type="Pfam" id="PF00953">
    <property type="entry name" value="Glycos_transf_4"/>
    <property type="match status" value="1"/>
</dbReference>
<feature type="transmembrane region" description="Helical" evidence="19">
    <location>
        <begin position="93"/>
        <end position="113"/>
    </location>
</feature>
<evidence type="ECO:0000256" key="6">
    <source>
        <dbReference type="ARBA" id="ARBA00017659"/>
    </source>
</evidence>
<keyword evidence="10" id="KW-0479">Metal-binding</keyword>
<keyword evidence="12" id="KW-0460">Magnesium</keyword>
<feature type="transmembrane region" description="Helical" evidence="19">
    <location>
        <begin position="6"/>
        <end position="25"/>
    </location>
</feature>
<dbReference type="EC" id="2.7.8.15" evidence="5"/>
<protein>
    <recommendedName>
        <fullName evidence="6">UDP-N-acetylglucosamine--dolichyl-phosphate N-acetylglucosaminephosphotransferase</fullName>
        <ecNumber evidence="5">2.7.8.15</ecNumber>
    </recommendedName>
    <alternativeName>
        <fullName evidence="15">GlcNAc-1-P transferase</fullName>
    </alternativeName>
    <alternativeName>
        <fullName evidence="16">N-acetylglucosamine-1-phosphate transferase</fullName>
    </alternativeName>
</protein>
<evidence type="ECO:0000256" key="17">
    <source>
        <dbReference type="ARBA" id="ARBA00044717"/>
    </source>
</evidence>
<evidence type="ECO:0000256" key="13">
    <source>
        <dbReference type="ARBA" id="ARBA00022989"/>
    </source>
</evidence>
<dbReference type="Proteomes" id="UP001190700">
    <property type="component" value="Unassembled WGS sequence"/>
</dbReference>